<dbReference type="SUPFAM" id="SSF47266">
    <property type="entry name" value="4-helical cytokines"/>
    <property type="match status" value="1"/>
</dbReference>
<proteinExistence type="inferred from homology"/>
<keyword evidence="8" id="KW-1185">Reference proteome</keyword>
<dbReference type="EMBL" id="BEZZ01000391">
    <property type="protein sequence ID" value="GCC31823.1"/>
    <property type="molecule type" value="Genomic_DNA"/>
</dbReference>
<dbReference type="STRING" id="137246.A0A401SN50"/>
<name>A0A401SN50_CHIPU</name>
<evidence type="ECO:0000256" key="3">
    <source>
        <dbReference type="ARBA" id="ARBA00022514"/>
    </source>
</evidence>
<sequence length="166" mass="19043">MILFTCFIIGMVSHVLSDSAGCAPPQLLDEQLTRLSQDFNINHPDVGNGGAIFTNMLMKYKQIPEKNVILEAVLRSYLDLFKVLKQQSEVKDHISIVANSLNECVTSAKYKMQNDLLNDLKKLSNIEWDDQMVQRKAILELREVLNVVKDTGKKRRKRNMGRRPRI</sequence>
<keyword evidence="5" id="KW-0325">Glycoprotein</keyword>
<accession>A0A401SN50</accession>
<evidence type="ECO:0000256" key="4">
    <source>
        <dbReference type="ARBA" id="ARBA00022525"/>
    </source>
</evidence>
<dbReference type="GO" id="GO:0006955">
    <property type="term" value="P:immune response"/>
    <property type="evidence" value="ECO:0007669"/>
    <property type="project" value="InterPro"/>
</dbReference>
<dbReference type="InterPro" id="IPR002069">
    <property type="entry name" value="Interferon_gamma"/>
</dbReference>
<protein>
    <recommendedName>
        <fullName evidence="9">Interferon gamma</fullName>
    </recommendedName>
</protein>
<dbReference type="InterPro" id="IPR009079">
    <property type="entry name" value="4_helix_cytokine-like_core"/>
</dbReference>
<comment type="similarity">
    <text evidence="2">Belongs to the type II (or gamma) interferon family.</text>
</comment>
<dbReference type="GO" id="GO:0005125">
    <property type="term" value="F:cytokine activity"/>
    <property type="evidence" value="ECO:0007669"/>
    <property type="project" value="UniProtKB-KW"/>
</dbReference>
<organism evidence="7 8">
    <name type="scientific">Chiloscyllium punctatum</name>
    <name type="common">Brownbanded bambooshark</name>
    <name type="synonym">Hemiscyllium punctatum</name>
    <dbReference type="NCBI Taxonomy" id="137246"/>
    <lineage>
        <taxon>Eukaryota</taxon>
        <taxon>Metazoa</taxon>
        <taxon>Chordata</taxon>
        <taxon>Craniata</taxon>
        <taxon>Vertebrata</taxon>
        <taxon>Chondrichthyes</taxon>
        <taxon>Elasmobranchii</taxon>
        <taxon>Galeomorphii</taxon>
        <taxon>Galeoidea</taxon>
        <taxon>Orectolobiformes</taxon>
        <taxon>Hemiscylliidae</taxon>
        <taxon>Chiloscyllium</taxon>
    </lineage>
</organism>
<evidence type="ECO:0000313" key="8">
    <source>
        <dbReference type="Proteomes" id="UP000287033"/>
    </source>
</evidence>
<dbReference type="GO" id="GO:0005615">
    <property type="term" value="C:extracellular space"/>
    <property type="evidence" value="ECO:0007669"/>
    <property type="project" value="UniProtKB-KW"/>
</dbReference>
<comment type="subcellular location">
    <subcellularLocation>
        <location evidence="1">Secreted</location>
    </subcellularLocation>
</comment>
<comment type="caution">
    <text evidence="7">The sequence shown here is derived from an EMBL/GenBank/DDBJ whole genome shotgun (WGS) entry which is preliminary data.</text>
</comment>
<dbReference type="OrthoDB" id="9937106at2759"/>
<dbReference type="PANTHER" id="PTHR11419:SF0">
    <property type="entry name" value="INTERFERON GAMMA"/>
    <property type="match status" value="1"/>
</dbReference>
<keyword evidence="6" id="KW-0732">Signal</keyword>
<dbReference type="Proteomes" id="UP000287033">
    <property type="component" value="Unassembled WGS sequence"/>
</dbReference>
<reference evidence="7 8" key="1">
    <citation type="journal article" date="2018" name="Nat. Ecol. Evol.">
        <title>Shark genomes provide insights into elasmobranch evolution and the origin of vertebrates.</title>
        <authorList>
            <person name="Hara Y"/>
            <person name="Yamaguchi K"/>
            <person name="Onimaru K"/>
            <person name="Kadota M"/>
            <person name="Koyanagi M"/>
            <person name="Keeley SD"/>
            <person name="Tatsumi K"/>
            <person name="Tanaka K"/>
            <person name="Motone F"/>
            <person name="Kageyama Y"/>
            <person name="Nozu R"/>
            <person name="Adachi N"/>
            <person name="Nishimura O"/>
            <person name="Nakagawa R"/>
            <person name="Tanegashima C"/>
            <person name="Kiyatake I"/>
            <person name="Matsumoto R"/>
            <person name="Murakumo K"/>
            <person name="Nishida K"/>
            <person name="Terakita A"/>
            <person name="Kuratani S"/>
            <person name="Sato K"/>
            <person name="Hyodo S Kuraku.S."/>
        </authorList>
    </citation>
    <scope>NUCLEOTIDE SEQUENCE [LARGE SCALE GENOMIC DNA]</scope>
</reference>
<dbReference type="GO" id="GO:0005133">
    <property type="term" value="F:type II interferon receptor binding"/>
    <property type="evidence" value="ECO:0007669"/>
    <property type="project" value="InterPro"/>
</dbReference>
<evidence type="ECO:0000256" key="1">
    <source>
        <dbReference type="ARBA" id="ARBA00004613"/>
    </source>
</evidence>
<keyword evidence="4" id="KW-0964">Secreted</keyword>
<evidence type="ECO:0000256" key="2">
    <source>
        <dbReference type="ARBA" id="ARBA00007566"/>
    </source>
</evidence>
<dbReference type="Gene3D" id="1.20.1250.10">
    <property type="match status" value="1"/>
</dbReference>
<feature type="signal peptide" evidence="6">
    <location>
        <begin position="1"/>
        <end position="17"/>
    </location>
</feature>
<dbReference type="Pfam" id="PF00714">
    <property type="entry name" value="IFN-gamma"/>
    <property type="match status" value="1"/>
</dbReference>
<dbReference type="OMA" id="QIVSMYL"/>
<gene>
    <name evidence="7" type="ORF">chiPu_0010284</name>
</gene>
<keyword evidence="3" id="KW-0202">Cytokine</keyword>
<feature type="chain" id="PRO_5019243683" description="Interferon gamma" evidence="6">
    <location>
        <begin position="18"/>
        <end position="166"/>
    </location>
</feature>
<dbReference type="PANTHER" id="PTHR11419">
    <property type="entry name" value="INTERFERON GAMMA"/>
    <property type="match status" value="1"/>
</dbReference>
<dbReference type="AlphaFoldDB" id="A0A401SN50"/>
<evidence type="ECO:0000256" key="6">
    <source>
        <dbReference type="SAM" id="SignalP"/>
    </source>
</evidence>
<evidence type="ECO:0000256" key="5">
    <source>
        <dbReference type="ARBA" id="ARBA00023180"/>
    </source>
</evidence>
<evidence type="ECO:0000313" key="7">
    <source>
        <dbReference type="EMBL" id="GCC31823.1"/>
    </source>
</evidence>
<evidence type="ECO:0008006" key="9">
    <source>
        <dbReference type="Google" id="ProtNLM"/>
    </source>
</evidence>